<comment type="caution">
    <text evidence="2">The sequence shown here is derived from an EMBL/GenBank/DDBJ whole genome shotgun (WGS) entry which is preliminary data.</text>
</comment>
<evidence type="ECO:0000313" key="3">
    <source>
        <dbReference type="Proteomes" id="UP000020681"/>
    </source>
</evidence>
<sequence length="252" mass="26896">MAAAATELRGVGSIVSTVNAAAAVPTTALWPAAADEVSAAIAALFSSHAQQYQSLSVQVAAYHDQFVRALAAGGASYSLAEAASASPLEQLLDLINLPSQTLLGRPLIGDGADGTASAPNGGAGGLLYGNGGNGYDNSASAGLPAVPADLPDWSVTVASVVPVGHSRREAQAGPAAAVRQRRVQWGRWTGCSGRPGGWRRDAVTGRKRWRRWARRRGNARRIRRHRRRRQCGTVRARRFRWERRDGRRWCRG</sequence>
<name>A0ABN0QYK1_MYCUL</name>
<proteinExistence type="predicted"/>
<evidence type="ECO:0000313" key="2">
    <source>
        <dbReference type="EMBL" id="EUA89814.1"/>
    </source>
</evidence>
<feature type="domain" description="PE" evidence="1">
    <location>
        <begin position="1"/>
        <end position="83"/>
    </location>
</feature>
<organism evidence="2 3">
    <name type="scientific">Mycobacterium ulcerans str. Harvey</name>
    <dbReference type="NCBI Taxonomy" id="1299332"/>
    <lineage>
        <taxon>Bacteria</taxon>
        <taxon>Bacillati</taxon>
        <taxon>Actinomycetota</taxon>
        <taxon>Actinomycetes</taxon>
        <taxon>Mycobacteriales</taxon>
        <taxon>Mycobacteriaceae</taxon>
        <taxon>Mycobacterium</taxon>
        <taxon>Mycobacterium ulcerans group</taxon>
    </lineage>
</organism>
<evidence type="ECO:0000259" key="1">
    <source>
        <dbReference type="Pfam" id="PF00934"/>
    </source>
</evidence>
<dbReference type="InterPro" id="IPR038332">
    <property type="entry name" value="PPE_sf"/>
</dbReference>
<dbReference type="SUPFAM" id="SSF140459">
    <property type="entry name" value="PE/PPE dimer-like"/>
    <property type="match status" value="1"/>
</dbReference>
<accession>A0ABN0QYK1</accession>
<keyword evidence="3" id="KW-1185">Reference proteome</keyword>
<reference evidence="2 3" key="1">
    <citation type="submission" date="2014-01" db="EMBL/GenBank/DDBJ databases">
        <authorList>
            <person name="Dobos K."/>
            <person name="Lenaerts A."/>
            <person name="Ordway D."/>
            <person name="DeGroote M.A."/>
            <person name="Parker T."/>
            <person name="Sizemore C."/>
            <person name="Tallon L.J."/>
            <person name="Sadzewicz L.K."/>
            <person name="Sengamalay N."/>
            <person name="Fraser C.M."/>
            <person name="Hine E."/>
            <person name="Shefchek K.A."/>
            <person name="Das S.P."/>
            <person name="Tettelin H."/>
        </authorList>
    </citation>
    <scope>NUCLEOTIDE SEQUENCE [LARGE SCALE GENOMIC DNA]</scope>
    <source>
        <strain evidence="2 3">Harvey</strain>
    </source>
</reference>
<dbReference type="EMBL" id="JAOL01000116">
    <property type="protein sequence ID" value="EUA89814.1"/>
    <property type="molecule type" value="Genomic_DNA"/>
</dbReference>
<dbReference type="Proteomes" id="UP000020681">
    <property type="component" value="Unassembled WGS sequence"/>
</dbReference>
<gene>
    <name evidence="2" type="ORF">I551_3718</name>
</gene>
<protein>
    <submittedName>
        <fullName evidence="2">PE family protein</fullName>
    </submittedName>
</protein>
<dbReference type="Pfam" id="PF00934">
    <property type="entry name" value="PE"/>
    <property type="match status" value="1"/>
</dbReference>
<dbReference type="InterPro" id="IPR000084">
    <property type="entry name" value="PE-PGRS_N"/>
</dbReference>
<dbReference type="Pfam" id="PF21526">
    <property type="entry name" value="PGRS"/>
    <property type="match status" value="1"/>
</dbReference>
<dbReference type="InterPro" id="IPR048996">
    <property type="entry name" value="PGRS_rpt"/>
</dbReference>
<dbReference type="Gene3D" id="1.10.287.850">
    <property type="entry name" value="HP0062-like domain"/>
    <property type="match status" value="1"/>
</dbReference>